<keyword evidence="2" id="KW-0521">NADP</keyword>
<dbReference type="GO" id="GO:0016616">
    <property type="term" value="F:oxidoreductase activity, acting on the CH-OH group of donors, NAD or NADP as acceptor"/>
    <property type="evidence" value="ECO:0007669"/>
    <property type="project" value="TreeGrafter"/>
</dbReference>
<dbReference type="InterPro" id="IPR036291">
    <property type="entry name" value="NAD(P)-bd_dom_sf"/>
</dbReference>
<comment type="similarity">
    <text evidence="1">Belongs to the short-chain dehydrogenases/reductases (SDR) family.</text>
</comment>
<name>A0A0D1YRW6_9EURO</name>
<dbReference type="PANTHER" id="PTHR42760">
    <property type="entry name" value="SHORT-CHAIN DEHYDROGENASES/REDUCTASES FAMILY MEMBER"/>
    <property type="match status" value="1"/>
</dbReference>
<dbReference type="Proteomes" id="UP000053328">
    <property type="component" value="Unassembled WGS sequence"/>
</dbReference>
<dbReference type="InterPro" id="IPR020904">
    <property type="entry name" value="Sc_DH/Rdtase_CS"/>
</dbReference>
<dbReference type="GeneID" id="27332249"/>
<dbReference type="AlphaFoldDB" id="A0A0D1YRW6"/>
<evidence type="ECO:0000256" key="2">
    <source>
        <dbReference type="ARBA" id="ARBA00022857"/>
    </source>
</evidence>
<evidence type="ECO:0000313" key="4">
    <source>
        <dbReference type="Proteomes" id="UP000053328"/>
    </source>
</evidence>
<dbReference type="Pfam" id="PF13561">
    <property type="entry name" value="adh_short_C2"/>
    <property type="match status" value="1"/>
</dbReference>
<evidence type="ECO:0000313" key="3">
    <source>
        <dbReference type="EMBL" id="KIW17971.1"/>
    </source>
</evidence>
<dbReference type="VEuPathDB" id="FungiDB:PV08_05166"/>
<dbReference type="SUPFAM" id="SSF51735">
    <property type="entry name" value="NAD(P)-binding Rossmann-fold domains"/>
    <property type="match status" value="1"/>
</dbReference>
<dbReference type="FunFam" id="3.40.50.720:FF:000084">
    <property type="entry name" value="Short-chain dehydrogenase reductase"/>
    <property type="match status" value="1"/>
</dbReference>
<organism evidence="3 4">
    <name type="scientific">Exophiala spinifera</name>
    <dbReference type="NCBI Taxonomy" id="91928"/>
    <lineage>
        <taxon>Eukaryota</taxon>
        <taxon>Fungi</taxon>
        <taxon>Dikarya</taxon>
        <taxon>Ascomycota</taxon>
        <taxon>Pezizomycotina</taxon>
        <taxon>Eurotiomycetes</taxon>
        <taxon>Chaetothyriomycetidae</taxon>
        <taxon>Chaetothyriales</taxon>
        <taxon>Herpotrichiellaceae</taxon>
        <taxon>Exophiala</taxon>
    </lineage>
</organism>
<dbReference type="Gene3D" id="3.40.50.720">
    <property type="entry name" value="NAD(P)-binding Rossmann-like Domain"/>
    <property type="match status" value="1"/>
</dbReference>
<protein>
    <submittedName>
        <fullName evidence="3">Uncharacterized protein</fullName>
    </submittedName>
</protein>
<reference evidence="3 4" key="1">
    <citation type="submission" date="2015-01" db="EMBL/GenBank/DDBJ databases">
        <title>The Genome Sequence of Exophiala spinifera CBS89968.</title>
        <authorList>
            <consortium name="The Broad Institute Genomics Platform"/>
            <person name="Cuomo C."/>
            <person name="de Hoog S."/>
            <person name="Gorbushina A."/>
            <person name="Stielow B."/>
            <person name="Teixiera M."/>
            <person name="Abouelleil A."/>
            <person name="Chapman S.B."/>
            <person name="Priest M."/>
            <person name="Young S.K."/>
            <person name="Wortman J."/>
            <person name="Nusbaum C."/>
            <person name="Birren B."/>
        </authorList>
    </citation>
    <scope>NUCLEOTIDE SEQUENCE [LARGE SCALE GENOMIC DNA]</scope>
    <source>
        <strain evidence="3 4">CBS 89968</strain>
    </source>
</reference>
<sequence>MSYTCLKGKTYIVTGAASGIGREISIRLAKQGANIGLVDLQMPDQVLAEVVRAGAKGFAVAANVCHSDEIETAFGQIAHHFGGLDGGVNFAGIIGKNYKLGQKETSLQNLQDDDWSSVINVNLGGVMNSIRAELKLMKGPGAIVNAASLAAQIPTPYNSPYGASKQGVISLTRAAAQEVGARRIRVNAVAPGFVKTPMLEQFSNDNDVIQKRVIEPRVALGRMADPEDVARAVLFLLSEEAAYITGHVSFYLPTPLA</sequence>
<dbReference type="PANTHER" id="PTHR42760:SF45">
    <property type="entry name" value="SHORT CHAIN DEHYDROGENASE_REDUCTASE FAMILY PROTEIN, PUTATIVE (AFU_ORTHOLOGUE AFUA_3G09150)-RELATED"/>
    <property type="match status" value="1"/>
</dbReference>
<dbReference type="EMBL" id="KN847494">
    <property type="protein sequence ID" value="KIW17971.1"/>
    <property type="molecule type" value="Genomic_DNA"/>
</dbReference>
<dbReference type="InterPro" id="IPR002347">
    <property type="entry name" value="SDR_fam"/>
</dbReference>
<dbReference type="PRINTS" id="PR00080">
    <property type="entry name" value="SDRFAMILY"/>
</dbReference>
<gene>
    <name evidence="3" type="ORF">PV08_05166</name>
</gene>
<dbReference type="HOGENOM" id="CLU_010194_1_0_1"/>
<proteinExistence type="inferred from homology"/>
<dbReference type="RefSeq" id="XP_016238187.1">
    <property type="nucleotide sequence ID" value="XM_016379510.1"/>
</dbReference>
<dbReference type="OrthoDB" id="1669814at2759"/>
<keyword evidence="4" id="KW-1185">Reference proteome</keyword>
<dbReference type="GO" id="GO:0006633">
    <property type="term" value="P:fatty acid biosynthetic process"/>
    <property type="evidence" value="ECO:0007669"/>
    <property type="project" value="TreeGrafter"/>
</dbReference>
<accession>A0A0D1YRW6</accession>
<dbReference type="GO" id="GO:0048038">
    <property type="term" value="F:quinone binding"/>
    <property type="evidence" value="ECO:0007669"/>
    <property type="project" value="TreeGrafter"/>
</dbReference>
<dbReference type="PROSITE" id="PS00061">
    <property type="entry name" value="ADH_SHORT"/>
    <property type="match status" value="1"/>
</dbReference>
<dbReference type="STRING" id="91928.A0A0D1YRW6"/>
<evidence type="ECO:0000256" key="1">
    <source>
        <dbReference type="ARBA" id="ARBA00006484"/>
    </source>
</evidence>
<dbReference type="PRINTS" id="PR00081">
    <property type="entry name" value="GDHRDH"/>
</dbReference>